<dbReference type="Pfam" id="PF01648">
    <property type="entry name" value="ACPS"/>
    <property type="match status" value="1"/>
</dbReference>
<dbReference type="EMBL" id="MIKB01000013">
    <property type="protein sequence ID" value="OEG16257.1"/>
    <property type="molecule type" value="Genomic_DNA"/>
</dbReference>
<name>A0A1E5GUB3_9ENTE</name>
<reference evidence="6" key="1">
    <citation type="submission" date="2016-09" db="EMBL/GenBank/DDBJ databases">
        <authorList>
            <person name="Gulvik C.A."/>
        </authorList>
    </citation>
    <scope>NUCLEOTIDE SEQUENCE [LARGE SCALE GENOMIC DNA]</scope>
    <source>
        <strain evidence="6">LMG 26306</strain>
    </source>
</reference>
<proteinExistence type="inferred from homology"/>
<evidence type="ECO:0000259" key="4">
    <source>
        <dbReference type="Pfam" id="PF22624"/>
    </source>
</evidence>
<sequence length="227" mass="26757">MYYANILDFNFEGLLTSCGALISKERKKQIDSLKFKEDKKRSLIAEILILNALVCDFSFLTSDIKFLKTEYGKPYLDGSRLQFNISHSGNYVICGVSNGCLGVDIEEYGDCHKELIHYFHPEEILEYNKLNSFQQKKYFYDFWSLKESYVKYLGLGLSYNLDSFYLIKEKERYSVIREDGEETSVKLEILNIDNQYACSICYEAERVDRIEKFDRKQLKYFMDKSIL</sequence>
<dbReference type="GO" id="GO:0005829">
    <property type="term" value="C:cytosol"/>
    <property type="evidence" value="ECO:0007669"/>
    <property type="project" value="TreeGrafter"/>
</dbReference>
<dbReference type="SUPFAM" id="SSF56214">
    <property type="entry name" value="4'-phosphopantetheinyl transferase"/>
    <property type="match status" value="2"/>
</dbReference>
<dbReference type="Gene3D" id="3.90.470.20">
    <property type="entry name" value="4'-phosphopantetheinyl transferase domain"/>
    <property type="match status" value="2"/>
</dbReference>
<comment type="caution">
    <text evidence="5">The sequence shown here is derived from an EMBL/GenBank/DDBJ whole genome shotgun (WGS) entry which is preliminary data.</text>
</comment>
<evidence type="ECO:0000259" key="3">
    <source>
        <dbReference type="Pfam" id="PF01648"/>
    </source>
</evidence>
<organism evidence="5 6">
    <name type="scientific">Enterococcus quebecensis</name>
    <dbReference type="NCBI Taxonomy" id="903983"/>
    <lineage>
        <taxon>Bacteria</taxon>
        <taxon>Bacillati</taxon>
        <taxon>Bacillota</taxon>
        <taxon>Bacilli</taxon>
        <taxon>Lactobacillales</taxon>
        <taxon>Enterococcaceae</taxon>
        <taxon>Enterococcus</taxon>
    </lineage>
</organism>
<keyword evidence="2" id="KW-0808">Transferase</keyword>
<dbReference type="AlphaFoldDB" id="A0A1E5GUB3"/>
<dbReference type="GO" id="GO:0008897">
    <property type="term" value="F:holo-[acyl-carrier-protein] synthase activity"/>
    <property type="evidence" value="ECO:0007669"/>
    <property type="project" value="InterPro"/>
</dbReference>
<dbReference type="STRING" id="903983.BCR23_05050"/>
<evidence type="ECO:0000313" key="6">
    <source>
        <dbReference type="Proteomes" id="UP000094764"/>
    </source>
</evidence>
<dbReference type="InterPro" id="IPR050559">
    <property type="entry name" value="P-Pant_transferase_sf"/>
</dbReference>
<accession>A0A1E5GUB3</accession>
<comment type="similarity">
    <text evidence="1">Belongs to the P-Pant transferase superfamily. Gsp/Sfp/HetI/AcpT family.</text>
</comment>
<dbReference type="InterPro" id="IPR055066">
    <property type="entry name" value="AASDHPPT_N"/>
</dbReference>
<dbReference type="Proteomes" id="UP000094764">
    <property type="component" value="Unassembled WGS sequence"/>
</dbReference>
<dbReference type="InterPro" id="IPR037143">
    <property type="entry name" value="4-PPantetheinyl_Trfase_dom_sf"/>
</dbReference>
<keyword evidence="6" id="KW-1185">Reference proteome</keyword>
<dbReference type="PANTHER" id="PTHR12215:SF10">
    <property type="entry name" value="L-AMINOADIPATE-SEMIALDEHYDE DEHYDROGENASE-PHOSPHOPANTETHEINYL TRANSFERASE"/>
    <property type="match status" value="1"/>
</dbReference>
<dbReference type="GO" id="GO:0019878">
    <property type="term" value="P:lysine biosynthetic process via aminoadipic acid"/>
    <property type="evidence" value="ECO:0007669"/>
    <property type="project" value="TreeGrafter"/>
</dbReference>
<evidence type="ECO:0000256" key="2">
    <source>
        <dbReference type="ARBA" id="ARBA00022679"/>
    </source>
</evidence>
<evidence type="ECO:0000313" key="5">
    <source>
        <dbReference type="EMBL" id="OEG16257.1"/>
    </source>
</evidence>
<feature type="domain" description="4'-phosphopantetheinyl transferase N-terminal" evidence="4">
    <location>
        <begin position="19"/>
        <end position="94"/>
    </location>
</feature>
<dbReference type="InterPro" id="IPR008278">
    <property type="entry name" value="4-PPantetheinyl_Trfase_dom"/>
</dbReference>
<evidence type="ECO:0000256" key="1">
    <source>
        <dbReference type="ARBA" id="ARBA00010990"/>
    </source>
</evidence>
<protein>
    <submittedName>
        <fullName evidence="5">Uncharacterized protein</fullName>
    </submittedName>
</protein>
<feature type="domain" description="4'-phosphopantetheinyl transferase" evidence="3">
    <location>
        <begin position="101"/>
        <end position="201"/>
    </location>
</feature>
<dbReference type="Pfam" id="PF22624">
    <property type="entry name" value="AASDHPPT_N"/>
    <property type="match status" value="1"/>
</dbReference>
<dbReference type="PANTHER" id="PTHR12215">
    <property type="entry name" value="PHOSPHOPANTETHEINE TRANSFERASE"/>
    <property type="match status" value="1"/>
</dbReference>
<dbReference type="GO" id="GO:0000287">
    <property type="term" value="F:magnesium ion binding"/>
    <property type="evidence" value="ECO:0007669"/>
    <property type="project" value="InterPro"/>
</dbReference>
<gene>
    <name evidence="5" type="ORF">BCR23_05050</name>
</gene>